<dbReference type="PANTHER" id="PTHR43792">
    <property type="entry name" value="GNAT FAMILY, PUTATIVE (AFU_ORTHOLOGUE AFUA_3G00765)-RELATED-RELATED"/>
    <property type="match status" value="1"/>
</dbReference>
<dbReference type="RefSeq" id="WP_090060416.1">
    <property type="nucleotide sequence ID" value="NZ_FORH01000003.1"/>
</dbReference>
<evidence type="ECO:0000259" key="2">
    <source>
        <dbReference type="PROSITE" id="PS51186"/>
    </source>
</evidence>
<dbReference type="Pfam" id="PF13302">
    <property type="entry name" value="Acetyltransf_3"/>
    <property type="match status" value="1"/>
</dbReference>
<keyword evidence="4" id="KW-1185">Reference proteome</keyword>
<name>A0A1I3QWQ4_9RHOB</name>
<dbReference type="InterPro" id="IPR000182">
    <property type="entry name" value="GNAT_dom"/>
</dbReference>
<protein>
    <submittedName>
        <fullName evidence="3">Protein N-acetyltransferase, RimJ/RimL family</fullName>
    </submittedName>
</protein>
<dbReference type="Proteomes" id="UP000199630">
    <property type="component" value="Unassembled WGS sequence"/>
</dbReference>
<accession>A0A1I3QWQ4</accession>
<dbReference type="AlphaFoldDB" id="A0A1I3QWQ4"/>
<evidence type="ECO:0000313" key="3">
    <source>
        <dbReference type="EMBL" id="SFJ37731.1"/>
    </source>
</evidence>
<dbReference type="GO" id="GO:0016747">
    <property type="term" value="F:acyltransferase activity, transferring groups other than amino-acyl groups"/>
    <property type="evidence" value="ECO:0007669"/>
    <property type="project" value="InterPro"/>
</dbReference>
<feature type="domain" description="N-acetyltransferase" evidence="2">
    <location>
        <begin position="12"/>
        <end position="167"/>
    </location>
</feature>
<evidence type="ECO:0000256" key="1">
    <source>
        <dbReference type="SAM" id="MobiDB-lite"/>
    </source>
</evidence>
<dbReference type="SUPFAM" id="SSF55729">
    <property type="entry name" value="Acyl-CoA N-acyltransferases (Nat)"/>
    <property type="match status" value="1"/>
</dbReference>
<dbReference type="InterPro" id="IPR051531">
    <property type="entry name" value="N-acetyltransferase"/>
</dbReference>
<organism evidence="3 4">
    <name type="scientific">Celeribacter neptunius</name>
    <dbReference type="NCBI Taxonomy" id="588602"/>
    <lineage>
        <taxon>Bacteria</taxon>
        <taxon>Pseudomonadati</taxon>
        <taxon>Pseudomonadota</taxon>
        <taxon>Alphaproteobacteria</taxon>
        <taxon>Rhodobacterales</taxon>
        <taxon>Roseobacteraceae</taxon>
        <taxon>Celeribacter</taxon>
    </lineage>
</organism>
<reference evidence="4" key="1">
    <citation type="submission" date="2016-10" db="EMBL/GenBank/DDBJ databases">
        <authorList>
            <person name="Varghese N."/>
            <person name="Submissions S."/>
        </authorList>
    </citation>
    <scope>NUCLEOTIDE SEQUENCE [LARGE SCALE GENOMIC DNA]</scope>
    <source>
        <strain evidence="4">DSM 26471</strain>
    </source>
</reference>
<dbReference type="InterPro" id="IPR016181">
    <property type="entry name" value="Acyl_CoA_acyltransferase"/>
</dbReference>
<proteinExistence type="predicted"/>
<gene>
    <name evidence="3" type="ORF">SAMN04487991_1969</name>
</gene>
<dbReference type="PROSITE" id="PS51186">
    <property type="entry name" value="GNAT"/>
    <property type="match status" value="1"/>
</dbReference>
<dbReference type="STRING" id="588602.SAMN04487991_1969"/>
<dbReference type="EMBL" id="FORH01000003">
    <property type="protein sequence ID" value="SFJ37731.1"/>
    <property type="molecule type" value="Genomic_DNA"/>
</dbReference>
<evidence type="ECO:0000313" key="4">
    <source>
        <dbReference type="Proteomes" id="UP000199630"/>
    </source>
</evidence>
<dbReference type="Gene3D" id="3.40.630.30">
    <property type="match status" value="1"/>
</dbReference>
<feature type="region of interest" description="Disordered" evidence="1">
    <location>
        <begin position="149"/>
        <end position="183"/>
    </location>
</feature>
<dbReference type="PANTHER" id="PTHR43792:SF1">
    <property type="entry name" value="N-ACETYLTRANSFERASE DOMAIN-CONTAINING PROTEIN"/>
    <property type="match status" value="1"/>
</dbReference>
<dbReference type="OrthoDB" id="6293260at2"/>
<sequence length="183" mass="20619">MPLAPTIETQRLRLRGHVERDFDHFADMYASDRSRYMHGPLSRRQAWFAFCGDIAQWQLFGHGAWGVERLDDGAFVGQVALSKPPHFPELELGWFVMDGFEGKGYAMEAAVAARDYAYVEMGRDTLVSYIDPKNKRSIALAERLGATRDDAAERPDGETLDECLTYRHPSPEALQDGGMEAYA</sequence>
<keyword evidence="3" id="KW-0808">Transferase</keyword>